<evidence type="ECO:0000313" key="12">
    <source>
        <dbReference type="Proteomes" id="UP000544110"/>
    </source>
</evidence>
<dbReference type="GO" id="GO:0006270">
    <property type="term" value="P:DNA replication initiation"/>
    <property type="evidence" value="ECO:0007669"/>
    <property type="project" value="TreeGrafter"/>
</dbReference>
<dbReference type="InterPro" id="IPR005259">
    <property type="entry name" value="PriA"/>
</dbReference>
<dbReference type="RefSeq" id="WP_343049308.1">
    <property type="nucleotide sequence ID" value="NZ_JACCAC010000001.1"/>
</dbReference>
<feature type="binding site" evidence="8">
    <location>
        <position position="477"/>
    </location>
    <ligand>
        <name>Zn(2+)</name>
        <dbReference type="ChEBI" id="CHEBI:29105"/>
        <label>1</label>
    </ligand>
</feature>
<keyword evidence="4 8" id="KW-0547">Nucleotide-binding</keyword>
<comment type="caution">
    <text evidence="8">As this protein does not have any detectable helicase domains, it probably does not have helicase activity.</text>
</comment>
<evidence type="ECO:0000259" key="10">
    <source>
        <dbReference type="Pfam" id="PF17764"/>
    </source>
</evidence>
<evidence type="ECO:0000256" key="4">
    <source>
        <dbReference type="ARBA" id="ARBA00022741"/>
    </source>
</evidence>
<comment type="subunit">
    <text evidence="8">Component of the replication restart primosome.</text>
</comment>
<evidence type="ECO:0000256" key="1">
    <source>
        <dbReference type="ARBA" id="ARBA00022515"/>
    </source>
</evidence>
<dbReference type="InterPro" id="IPR027417">
    <property type="entry name" value="P-loop_NTPase"/>
</dbReference>
<comment type="caution">
    <text evidence="11">The sequence shown here is derived from an EMBL/GenBank/DDBJ whole genome shotgun (WGS) entry which is preliminary data.</text>
</comment>
<feature type="binding site" evidence="8">
    <location>
        <position position="444"/>
    </location>
    <ligand>
        <name>Zn(2+)</name>
        <dbReference type="ChEBI" id="CHEBI:29105"/>
        <label>2</label>
    </ligand>
</feature>
<dbReference type="GO" id="GO:0006269">
    <property type="term" value="P:DNA replication, synthesis of primer"/>
    <property type="evidence" value="ECO:0007669"/>
    <property type="project" value="UniProtKB-KW"/>
</dbReference>
<evidence type="ECO:0000256" key="5">
    <source>
        <dbReference type="ARBA" id="ARBA00022833"/>
    </source>
</evidence>
<proteinExistence type="inferred from homology"/>
<feature type="domain" description="Primosomal protein N' 3' DNA-binding" evidence="10">
    <location>
        <begin position="63"/>
        <end position="162"/>
    </location>
</feature>
<keyword evidence="12" id="KW-1185">Reference proteome</keyword>
<accession>A0A7Y9UN41</accession>
<feature type="compositionally biased region" description="Low complexity" evidence="9">
    <location>
        <begin position="173"/>
        <end position="187"/>
    </location>
</feature>
<protein>
    <recommendedName>
        <fullName evidence="8">Probable replication restart protein PriA</fullName>
    </recommendedName>
    <alternativeName>
        <fullName evidence="8">Putative ATP-dependent DNA helicase PriA</fullName>
    </alternativeName>
</protein>
<comment type="function">
    <text evidence="8">Initiates the restart of stalled replication forks, which reloads the replicative helicase on sites other than the origin of replication. Recognizes and binds to abandoned replication forks and remodels them to uncover a helicase loading site. Promotes assembly of the primosome at these replication forks.</text>
</comment>
<dbReference type="GO" id="GO:0005524">
    <property type="term" value="F:ATP binding"/>
    <property type="evidence" value="ECO:0007669"/>
    <property type="project" value="UniProtKB-UniRule"/>
</dbReference>
<dbReference type="AlphaFoldDB" id="A0A7Y9UN41"/>
<evidence type="ECO:0000256" key="8">
    <source>
        <dbReference type="HAMAP-Rule" id="MF_00983"/>
    </source>
</evidence>
<dbReference type="Gene3D" id="3.40.1440.60">
    <property type="entry name" value="PriA, 3(prime) DNA-binding domain"/>
    <property type="match status" value="1"/>
</dbReference>
<dbReference type="GO" id="GO:0043138">
    <property type="term" value="F:3'-5' DNA helicase activity"/>
    <property type="evidence" value="ECO:0007669"/>
    <property type="project" value="TreeGrafter"/>
</dbReference>
<comment type="cofactor">
    <cofactor evidence="8">
        <name>Zn(2+)</name>
        <dbReference type="ChEBI" id="CHEBI:29105"/>
    </cofactor>
    <text evidence="8">Binds 2 zinc ions per subunit.</text>
</comment>
<organism evidence="11 12">
    <name type="scientific">Nocardioides perillae</name>
    <dbReference type="NCBI Taxonomy" id="1119534"/>
    <lineage>
        <taxon>Bacteria</taxon>
        <taxon>Bacillati</taxon>
        <taxon>Actinomycetota</taxon>
        <taxon>Actinomycetes</taxon>
        <taxon>Propionibacteriales</taxon>
        <taxon>Nocardioidaceae</taxon>
        <taxon>Nocardioides</taxon>
    </lineage>
</organism>
<feature type="binding site" evidence="8">
    <location>
        <position position="438"/>
    </location>
    <ligand>
        <name>Zn(2+)</name>
        <dbReference type="ChEBI" id="CHEBI:29105"/>
        <label>1</label>
    </ligand>
</feature>
<dbReference type="Gene3D" id="3.40.50.300">
    <property type="entry name" value="P-loop containing nucleotide triphosphate hydrolases"/>
    <property type="match status" value="1"/>
</dbReference>
<keyword evidence="7 8" id="KW-0238">DNA-binding</keyword>
<name>A0A7Y9UN41_9ACTN</name>
<comment type="similarity">
    <text evidence="8">Belongs to the helicase family. PriA subfamily.</text>
</comment>
<dbReference type="EMBL" id="JACCAC010000001">
    <property type="protein sequence ID" value="NYG56051.1"/>
    <property type="molecule type" value="Genomic_DNA"/>
</dbReference>
<evidence type="ECO:0000313" key="11">
    <source>
        <dbReference type="EMBL" id="NYG56051.1"/>
    </source>
</evidence>
<feature type="binding site" evidence="8">
    <location>
        <position position="435"/>
    </location>
    <ligand>
        <name>Zn(2+)</name>
        <dbReference type="ChEBI" id="CHEBI:29105"/>
        <label>1</label>
    </ligand>
</feature>
<evidence type="ECO:0000256" key="9">
    <source>
        <dbReference type="SAM" id="MobiDB-lite"/>
    </source>
</evidence>
<evidence type="ECO:0000256" key="2">
    <source>
        <dbReference type="ARBA" id="ARBA00022705"/>
    </source>
</evidence>
<sequence>MTDPVQRPGPARAPAPEPEPGEQQLPLPGLVRARARAGRAAAAGRSRARAVEAQPAEVDPVARVLVDVPLAHLDRPFDYAVPAAMADAAVPGARVKVRFAGQEVAGYVLERAAASQHAGRLAPLRRVVSPEPVLAPEVAELTATVARRCAGTRADVLRLAVPPRHATAEREPSTAAPAAPRPAGDAPGAAGWAAYAQGAGLLTALAAGASPRAVWTAAPGEDWPALLAAAAAAALSAGRGSVLCVPDGKDVDRLDAALGAALGEGHHVALRADAGPARRYRDYLAVRRGARRVVVGTRAAAFAPVHDLGLVVVWDDGDDLHAEPRAPYPHTRETLLLRAAQQGTAVVVGGFARTVEAQYLLRTGWAREVTAPREEVRRRVTVTVAGASEHDLVRDPFARTARVPRQAHDLVRRGLAHGPVLVQTPRAGYAGSLACERCRTPARCEACTGPLRLTGSTRPPACRWCGRAHPAWRCGTCGHRGLRAPVVGEARTAEELGRTFAPVPVRSSGGDHVLARVPETPAVVVATPGAEPVADGGYAAVLLLDGWLALARPDLRTAEEALRRWTAAVGLVRPGGEALLVADPALPVVQALVRWDAGGFAERETAERREAHLPPASRIATVTGRAAAVEEVAALLRLPAGAEALGPVPVDLAGPGPGTPPAGTPAVSVGDREVRLVLRVPRAQGAALSDALGEVQRLRSARKLEAVRVQVDPPSL</sequence>
<gene>
    <name evidence="8" type="primary">priA</name>
    <name evidence="11" type="ORF">BJ989_002355</name>
</gene>
<dbReference type="GO" id="GO:0006302">
    <property type="term" value="P:double-strand break repair"/>
    <property type="evidence" value="ECO:0007669"/>
    <property type="project" value="InterPro"/>
</dbReference>
<keyword evidence="1 8" id="KW-0639">Primosome</keyword>
<dbReference type="GO" id="GO:0008270">
    <property type="term" value="F:zinc ion binding"/>
    <property type="evidence" value="ECO:0007669"/>
    <property type="project" value="UniProtKB-UniRule"/>
</dbReference>
<dbReference type="GO" id="GO:0003677">
    <property type="term" value="F:DNA binding"/>
    <property type="evidence" value="ECO:0007669"/>
    <property type="project" value="UniProtKB-UniRule"/>
</dbReference>
<evidence type="ECO:0000256" key="3">
    <source>
        <dbReference type="ARBA" id="ARBA00022723"/>
    </source>
</evidence>
<feature type="binding site" evidence="8">
    <location>
        <position position="465"/>
    </location>
    <ligand>
        <name>Zn(2+)</name>
        <dbReference type="ChEBI" id="CHEBI:29105"/>
        <label>2</label>
    </ligand>
</feature>
<keyword evidence="2 8" id="KW-0235">DNA replication</keyword>
<feature type="binding site" evidence="8">
    <location>
        <position position="474"/>
    </location>
    <ligand>
        <name>Zn(2+)</name>
        <dbReference type="ChEBI" id="CHEBI:29105"/>
        <label>1</label>
    </ligand>
</feature>
<feature type="binding site" evidence="8">
    <location>
        <position position="447"/>
    </location>
    <ligand>
        <name>Zn(2+)</name>
        <dbReference type="ChEBI" id="CHEBI:29105"/>
        <label>2</label>
    </ligand>
</feature>
<feature type="compositionally biased region" description="Low complexity" evidence="9">
    <location>
        <begin position="1"/>
        <end position="10"/>
    </location>
</feature>
<dbReference type="InterPro" id="IPR042115">
    <property type="entry name" value="PriA_3primeBD_sf"/>
</dbReference>
<dbReference type="Pfam" id="PF17764">
    <property type="entry name" value="PriA_3primeBD"/>
    <property type="match status" value="1"/>
</dbReference>
<dbReference type="GO" id="GO:0016787">
    <property type="term" value="F:hydrolase activity"/>
    <property type="evidence" value="ECO:0007669"/>
    <property type="project" value="UniProtKB-KW"/>
</dbReference>
<dbReference type="PANTHER" id="PTHR30580">
    <property type="entry name" value="PRIMOSOMAL PROTEIN N"/>
    <property type="match status" value="1"/>
</dbReference>
<feature type="binding site" evidence="8">
    <location>
        <position position="462"/>
    </location>
    <ligand>
        <name>Zn(2+)</name>
        <dbReference type="ChEBI" id="CHEBI:29105"/>
        <label>2</label>
    </ligand>
</feature>
<reference evidence="11 12" key="1">
    <citation type="submission" date="2020-07" db="EMBL/GenBank/DDBJ databases">
        <title>Sequencing the genomes of 1000 actinobacteria strains.</title>
        <authorList>
            <person name="Klenk H.-P."/>
        </authorList>
    </citation>
    <scope>NUCLEOTIDE SEQUENCE [LARGE SCALE GENOMIC DNA]</scope>
    <source>
        <strain evidence="11 12">DSM 24552</strain>
    </source>
</reference>
<feature type="region of interest" description="Disordered" evidence="9">
    <location>
        <begin position="162"/>
        <end position="187"/>
    </location>
</feature>
<keyword evidence="11" id="KW-0378">Hydrolase</keyword>
<keyword evidence="5 8" id="KW-0862">Zinc</keyword>
<dbReference type="HAMAP" id="MF_00983">
    <property type="entry name" value="PriA"/>
    <property type="match status" value="1"/>
</dbReference>
<keyword evidence="3 8" id="KW-0479">Metal-binding</keyword>
<keyword evidence="6 8" id="KW-0067">ATP-binding</keyword>
<dbReference type="InterPro" id="IPR041222">
    <property type="entry name" value="PriA_3primeBD"/>
</dbReference>
<dbReference type="GO" id="GO:1990077">
    <property type="term" value="C:primosome complex"/>
    <property type="evidence" value="ECO:0007669"/>
    <property type="project" value="UniProtKB-UniRule"/>
</dbReference>
<dbReference type="Proteomes" id="UP000544110">
    <property type="component" value="Unassembled WGS sequence"/>
</dbReference>
<feature type="region of interest" description="Disordered" evidence="9">
    <location>
        <begin position="1"/>
        <end position="28"/>
    </location>
</feature>
<evidence type="ECO:0000256" key="7">
    <source>
        <dbReference type="ARBA" id="ARBA00023125"/>
    </source>
</evidence>
<dbReference type="GO" id="GO:0006310">
    <property type="term" value="P:DNA recombination"/>
    <property type="evidence" value="ECO:0007669"/>
    <property type="project" value="InterPro"/>
</dbReference>
<evidence type="ECO:0000256" key="6">
    <source>
        <dbReference type="ARBA" id="ARBA00022840"/>
    </source>
</evidence>
<dbReference type="PANTHER" id="PTHR30580:SF0">
    <property type="entry name" value="PRIMOSOMAL PROTEIN N"/>
    <property type="match status" value="1"/>
</dbReference>